<dbReference type="RefSeq" id="WP_117559093.1">
    <property type="nucleotide sequence ID" value="NZ_JAJCID010000005.1"/>
</dbReference>
<organism evidence="1 2">
    <name type="scientific">Enterocloster aldenensis</name>
    <dbReference type="NCBI Taxonomy" id="358742"/>
    <lineage>
        <taxon>Bacteria</taxon>
        <taxon>Bacillati</taxon>
        <taxon>Bacillota</taxon>
        <taxon>Clostridia</taxon>
        <taxon>Lachnospirales</taxon>
        <taxon>Lachnospiraceae</taxon>
        <taxon>Enterocloster</taxon>
    </lineage>
</organism>
<evidence type="ECO:0000313" key="2">
    <source>
        <dbReference type="Proteomes" id="UP001299608"/>
    </source>
</evidence>
<evidence type="ECO:0000313" key="1">
    <source>
        <dbReference type="EMBL" id="MCG4748758.1"/>
    </source>
</evidence>
<gene>
    <name evidence="1" type="ORF">L0N08_25415</name>
</gene>
<dbReference type="AlphaFoldDB" id="A0AAX1SL08"/>
<comment type="caution">
    <text evidence="1">The sequence shown here is derived from an EMBL/GenBank/DDBJ whole genome shotgun (WGS) entry which is preliminary data.</text>
</comment>
<dbReference type="EMBL" id="JAKNGE010000043">
    <property type="protein sequence ID" value="MCG4748758.1"/>
    <property type="molecule type" value="Genomic_DNA"/>
</dbReference>
<name>A0AAX1SL08_9FIRM</name>
<sequence>MHHSIFLFPGLLSCLLDIPAEQITGIGFPDTFLHGDHEDDQGFDLVWEDRLFSVIRLTDERNCRVYSSKLSFRVLYLRQIENAAEEEKQTDVHRWARLISGRGAGRSESGWQGVMDI</sequence>
<protein>
    <submittedName>
        <fullName evidence="1">Rpn family recombination-promoting nuclease/putative transposase</fullName>
    </submittedName>
</protein>
<dbReference type="Proteomes" id="UP001299608">
    <property type="component" value="Unassembled WGS sequence"/>
</dbReference>
<accession>A0AAX1SL08</accession>
<reference evidence="1" key="1">
    <citation type="submission" date="2022-01" db="EMBL/GenBank/DDBJ databases">
        <title>Collection of gut derived symbiotic bacterial strains cultured from healthy donors.</title>
        <authorList>
            <person name="Lin H."/>
            <person name="Kohout C."/>
            <person name="Waligurski E."/>
            <person name="Pamer E.G."/>
        </authorList>
    </citation>
    <scope>NUCLEOTIDE SEQUENCE</scope>
    <source>
        <strain evidence="1">DFI.6.55</strain>
    </source>
</reference>
<proteinExistence type="predicted"/>